<name>A0ABV0KT15_9CYAN</name>
<sequence>MSFLLMQLLVSGHKSHRHSITETIDFHRLRSLEGCLQLNPYGLFESFAGVYGTATANKISIVYKQVFLAEFSVR</sequence>
<dbReference type="EMBL" id="JAMPLM010000064">
    <property type="protein sequence ID" value="MEP1062396.1"/>
    <property type="molecule type" value="Genomic_DNA"/>
</dbReference>
<comment type="caution">
    <text evidence="1">The sequence shown here is derived from an EMBL/GenBank/DDBJ whole genome shotgun (WGS) entry which is preliminary data.</text>
</comment>
<dbReference type="RefSeq" id="WP_190447148.1">
    <property type="nucleotide sequence ID" value="NZ_JAMPLM010000064.1"/>
</dbReference>
<gene>
    <name evidence="1" type="ORF">NDI38_28910</name>
</gene>
<reference evidence="1 2" key="1">
    <citation type="submission" date="2022-04" db="EMBL/GenBank/DDBJ databases">
        <title>Positive selection, recombination, and allopatry shape intraspecific diversity of widespread and dominant cyanobacteria.</title>
        <authorList>
            <person name="Wei J."/>
            <person name="Shu W."/>
            <person name="Hu C."/>
        </authorList>
    </citation>
    <scope>NUCLEOTIDE SEQUENCE [LARGE SCALE GENOMIC DNA]</scope>
    <source>
        <strain evidence="1 2">AS-A4</strain>
    </source>
</reference>
<organism evidence="1 2">
    <name type="scientific">Stenomitos frigidus AS-A4</name>
    <dbReference type="NCBI Taxonomy" id="2933935"/>
    <lineage>
        <taxon>Bacteria</taxon>
        <taxon>Bacillati</taxon>
        <taxon>Cyanobacteriota</taxon>
        <taxon>Cyanophyceae</taxon>
        <taxon>Leptolyngbyales</taxon>
        <taxon>Leptolyngbyaceae</taxon>
        <taxon>Stenomitos</taxon>
    </lineage>
</organism>
<evidence type="ECO:0000313" key="1">
    <source>
        <dbReference type="EMBL" id="MEP1062396.1"/>
    </source>
</evidence>
<proteinExistence type="predicted"/>
<accession>A0ABV0KT15</accession>
<evidence type="ECO:0000313" key="2">
    <source>
        <dbReference type="Proteomes" id="UP001476950"/>
    </source>
</evidence>
<dbReference type="Proteomes" id="UP001476950">
    <property type="component" value="Unassembled WGS sequence"/>
</dbReference>
<protein>
    <submittedName>
        <fullName evidence="1">Uncharacterized protein</fullName>
    </submittedName>
</protein>
<keyword evidence="2" id="KW-1185">Reference proteome</keyword>